<organism evidence="1 2">
    <name type="scientific">Inconstantimicrobium mannanitabidum</name>
    <dbReference type="NCBI Taxonomy" id="1604901"/>
    <lineage>
        <taxon>Bacteria</taxon>
        <taxon>Bacillati</taxon>
        <taxon>Bacillota</taxon>
        <taxon>Clostridia</taxon>
        <taxon>Eubacteriales</taxon>
        <taxon>Clostridiaceae</taxon>
        <taxon>Inconstantimicrobium</taxon>
    </lineage>
</organism>
<accession>A0ACB5RFG3</accession>
<name>A0ACB5RFG3_9CLOT</name>
<dbReference type="Proteomes" id="UP001058074">
    <property type="component" value="Unassembled WGS sequence"/>
</dbReference>
<proteinExistence type="predicted"/>
<reference evidence="1" key="1">
    <citation type="journal article" date="2025" name="Int. J. Syst. Evol. Microbiol.">
        <title>Inconstantimicrobium mannanitabidum sp. nov., a novel member of the family Clostridiaceae isolated from anoxic soil under the treatment of reductive soil disinfestation.</title>
        <authorList>
            <person name="Ueki A."/>
            <person name="Tonouchi A."/>
            <person name="Honma S."/>
            <person name="Kaku N."/>
            <person name="Ueki K."/>
        </authorList>
    </citation>
    <scope>NUCLEOTIDE SEQUENCE</scope>
    <source>
        <strain evidence="1">TW13</strain>
    </source>
</reference>
<evidence type="ECO:0000313" key="2">
    <source>
        <dbReference type="Proteomes" id="UP001058074"/>
    </source>
</evidence>
<protein>
    <submittedName>
        <fullName evidence="1">Uncharacterized protein</fullName>
    </submittedName>
</protein>
<evidence type="ECO:0000313" key="1">
    <source>
        <dbReference type="EMBL" id="GKX67830.1"/>
    </source>
</evidence>
<sequence length="228" mass="26109">MRKKLKKLNRISKLHNHNNANLNNTRISGSVNKHTATRTNSKVPKRTTANHKKYKSTSTGGISYTDNLQSSRKYSTGSKPIKTSTKILWGVLALLLILAIIIGSRDEHVNMFSGKEYLKSLDVDTNYGYTEEYYKTYTLHKIDGYAMGMSDGDGTEKRYRFCVEDHGKISYDVELTSSQVSIESTSIDTDLPLVDVYKRRYKNRKGIFVDTYYYKIHCSPKFIKVFQG</sequence>
<keyword evidence="2" id="KW-1185">Reference proteome</keyword>
<dbReference type="EMBL" id="BROD01000001">
    <property type="protein sequence ID" value="GKX67830.1"/>
    <property type="molecule type" value="Genomic_DNA"/>
</dbReference>
<gene>
    <name evidence="1" type="ORF">rsdtw13_30880</name>
</gene>
<comment type="caution">
    <text evidence="1">The sequence shown here is derived from an EMBL/GenBank/DDBJ whole genome shotgun (WGS) entry which is preliminary data.</text>
</comment>